<dbReference type="EMBL" id="BPVZ01000125">
    <property type="protein sequence ID" value="GKV37946.1"/>
    <property type="molecule type" value="Genomic_DNA"/>
</dbReference>
<sequence>MEDITTARCIRRVSENLRKDIGGNSKVYVPGKISIGPLHHGEEKLESMENHKWRYVYSLLNRKAHLELTLDSCVKALKDSEHKARLYYAEEIRLSSDEFVQLLLIDGCFLIELILRYAVKGLKRRGDPVFNTHGLLFELRSDVVLLENQIPFFILQQLFQIVPIPTQCNQSLTELAFQFFKDMIPGDHRVHLRRFSHEGNHLLDLLRHCFLPTHPRVKVKQDPAPQGFKVPATELASSGITLKKAATDQDLLDVKFSKGVLIIPPLNFHQYTESLLRNFIAMEHSSSEATKHVTSYVILMKSLLKSKKDVKFLYRKQILRNYDDDYEYKDVLSMFQSMWKEEELKDFYYDGLCEEVNAYPGGRCKRIKKTRFLKNRVSRTVIMVAVLLIVLSLVGIFLSVLSFSRHRS</sequence>
<gene>
    <name evidence="2" type="ORF">SLEP1_g45906</name>
</gene>
<proteinExistence type="predicted"/>
<evidence type="ECO:0000256" key="1">
    <source>
        <dbReference type="SAM" id="Phobius"/>
    </source>
</evidence>
<keyword evidence="3" id="KW-1185">Reference proteome</keyword>
<name>A0AAV5LMC7_9ROSI</name>
<comment type="caution">
    <text evidence="2">The sequence shown here is derived from an EMBL/GenBank/DDBJ whole genome shotgun (WGS) entry which is preliminary data.</text>
</comment>
<dbReference type="PANTHER" id="PTHR31170">
    <property type="entry name" value="BNAC04G53230D PROTEIN"/>
    <property type="match status" value="1"/>
</dbReference>
<accession>A0AAV5LMC7</accession>
<evidence type="ECO:0000313" key="3">
    <source>
        <dbReference type="Proteomes" id="UP001054252"/>
    </source>
</evidence>
<keyword evidence="1" id="KW-0472">Membrane</keyword>
<dbReference type="AlphaFoldDB" id="A0AAV5LMC7"/>
<dbReference type="PANTHER" id="PTHR31170:SF20">
    <property type="entry name" value="DUF247 DOMAIN PROTEIN"/>
    <property type="match status" value="1"/>
</dbReference>
<reference evidence="2 3" key="1">
    <citation type="journal article" date="2021" name="Commun. Biol.">
        <title>The genome of Shorea leprosula (Dipterocarpaceae) highlights the ecological relevance of drought in aseasonal tropical rainforests.</title>
        <authorList>
            <person name="Ng K.K.S."/>
            <person name="Kobayashi M.J."/>
            <person name="Fawcett J.A."/>
            <person name="Hatakeyama M."/>
            <person name="Paape T."/>
            <person name="Ng C.H."/>
            <person name="Ang C.C."/>
            <person name="Tnah L.H."/>
            <person name="Lee C.T."/>
            <person name="Nishiyama T."/>
            <person name="Sese J."/>
            <person name="O'Brien M.J."/>
            <person name="Copetti D."/>
            <person name="Mohd Noor M.I."/>
            <person name="Ong R.C."/>
            <person name="Putra M."/>
            <person name="Sireger I.Z."/>
            <person name="Indrioko S."/>
            <person name="Kosugi Y."/>
            <person name="Izuno A."/>
            <person name="Isagi Y."/>
            <person name="Lee S.L."/>
            <person name="Shimizu K.K."/>
        </authorList>
    </citation>
    <scope>NUCLEOTIDE SEQUENCE [LARGE SCALE GENOMIC DNA]</scope>
    <source>
        <strain evidence="2">214</strain>
    </source>
</reference>
<evidence type="ECO:0000313" key="2">
    <source>
        <dbReference type="EMBL" id="GKV37946.1"/>
    </source>
</evidence>
<dbReference type="InterPro" id="IPR004158">
    <property type="entry name" value="DUF247_pln"/>
</dbReference>
<keyword evidence="1" id="KW-0812">Transmembrane</keyword>
<dbReference type="Proteomes" id="UP001054252">
    <property type="component" value="Unassembled WGS sequence"/>
</dbReference>
<organism evidence="2 3">
    <name type="scientific">Rubroshorea leprosula</name>
    <dbReference type="NCBI Taxonomy" id="152421"/>
    <lineage>
        <taxon>Eukaryota</taxon>
        <taxon>Viridiplantae</taxon>
        <taxon>Streptophyta</taxon>
        <taxon>Embryophyta</taxon>
        <taxon>Tracheophyta</taxon>
        <taxon>Spermatophyta</taxon>
        <taxon>Magnoliopsida</taxon>
        <taxon>eudicotyledons</taxon>
        <taxon>Gunneridae</taxon>
        <taxon>Pentapetalae</taxon>
        <taxon>rosids</taxon>
        <taxon>malvids</taxon>
        <taxon>Malvales</taxon>
        <taxon>Dipterocarpaceae</taxon>
        <taxon>Rubroshorea</taxon>
    </lineage>
</organism>
<feature type="transmembrane region" description="Helical" evidence="1">
    <location>
        <begin position="381"/>
        <end position="403"/>
    </location>
</feature>
<protein>
    <submittedName>
        <fullName evidence="2">Uncharacterized protein</fullName>
    </submittedName>
</protein>
<keyword evidence="1" id="KW-1133">Transmembrane helix</keyword>
<dbReference type="Pfam" id="PF03140">
    <property type="entry name" value="DUF247"/>
    <property type="match status" value="1"/>
</dbReference>